<keyword evidence="6" id="KW-1185">Reference proteome</keyword>
<comment type="similarity">
    <text evidence="1 3">Belongs to the chaperonin (HSP60) family.</text>
</comment>
<evidence type="ECO:0000313" key="6">
    <source>
        <dbReference type="Proteomes" id="UP000672038"/>
    </source>
</evidence>
<dbReference type="InterPro" id="IPR001844">
    <property type="entry name" value="Cpn60/GroEL"/>
</dbReference>
<evidence type="ECO:0000313" key="5">
    <source>
        <dbReference type="EMBL" id="QTX03293.1"/>
    </source>
</evidence>
<dbReference type="NCBIfam" id="NF009488">
    <property type="entry name" value="PRK12850.1"/>
    <property type="match status" value="1"/>
</dbReference>
<dbReference type="SUPFAM" id="SSF48592">
    <property type="entry name" value="GroEL equatorial domain-like"/>
    <property type="match status" value="1"/>
</dbReference>
<evidence type="ECO:0000256" key="4">
    <source>
        <dbReference type="RuleBase" id="RU000419"/>
    </source>
</evidence>
<dbReference type="Pfam" id="PF00118">
    <property type="entry name" value="Cpn60_TCP1"/>
    <property type="match status" value="1"/>
</dbReference>
<protein>
    <recommendedName>
        <fullName evidence="4">60 kDa chaperonin</fullName>
    </recommendedName>
</protein>
<dbReference type="NCBIfam" id="NF000592">
    <property type="entry name" value="PRK00013.1"/>
    <property type="match status" value="1"/>
</dbReference>
<dbReference type="CDD" id="cd03344">
    <property type="entry name" value="GroEL"/>
    <property type="match status" value="1"/>
</dbReference>
<dbReference type="NCBIfam" id="TIGR02348">
    <property type="entry name" value="GroEL"/>
    <property type="match status" value="1"/>
</dbReference>
<dbReference type="SUPFAM" id="SSF52029">
    <property type="entry name" value="GroEL apical domain-like"/>
    <property type="match status" value="1"/>
</dbReference>
<dbReference type="Gene3D" id="3.30.260.10">
    <property type="entry name" value="TCP-1-like chaperonin intermediate domain"/>
    <property type="match status" value="1"/>
</dbReference>
<accession>A0A975IMB3</accession>
<name>A0A975IMB3_LOWBP</name>
<dbReference type="Proteomes" id="UP000672038">
    <property type="component" value="Chromosome"/>
</dbReference>
<dbReference type="GO" id="GO:0005524">
    <property type="term" value="F:ATP binding"/>
    <property type="evidence" value="ECO:0007669"/>
    <property type="project" value="InterPro"/>
</dbReference>
<dbReference type="NCBIfam" id="NF009489">
    <property type="entry name" value="PRK12851.1"/>
    <property type="match status" value="1"/>
</dbReference>
<dbReference type="AlphaFoldDB" id="A0A975IMB3"/>
<evidence type="ECO:0000256" key="3">
    <source>
        <dbReference type="RuleBase" id="RU000418"/>
    </source>
</evidence>
<dbReference type="InterPro" id="IPR027413">
    <property type="entry name" value="GROEL-like_equatorial_sf"/>
</dbReference>
<dbReference type="FunFam" id="3.50.7.10:FF:000001">
    <property type="entry name" value="60 kDa chaperonin"/>
    <property type="match status" value="1"/>
</dbReference>
<dbReference type="NCBIfam" id="NF009487">
    <property type="entry name" value="PRK12849.1"/>
    <property type="match status" value="1"/>
</dbReference>
<dbReference type="PRINTS" id="PR00298">
    <property type="entry name" value="CHAPERONIN60"/>
</dbReference>
<dbReference type="SUPFAM" id="SSF54849">
    <property type="entry name" value="GroEL-intermediate domain like"/>
    <property type="match status" value="1"/>
</dbReference>
<dbReference type="GO" id="GO:0140662">
    <property type="term" value="F:ATP-dependent protein folding chaperone"/>
    <property type="evidence" value="ECO:0007669"/>
    <property type="project" value="InterPro"/>
</dbReference>
<dbReference type="InterPro" id="IPR027409">
    <property type="entry name" value="GroEL-like_apical_dom_sf"/>
</dbReference>
<comment type="subunit">
    <text evidence="4">Forms a cylinder of 14 subunits composed of two heptameric rings stacked back-to-back. Interacts with the co-chaperonin GroES.</text>
</comment>
<evidence type="ECO:0000256" key="2">
    <source>
        <dbReference type="ARBA" id="ARBA00023186"/>
    </source>
</evidence>
<dbReference type="EMBL" id="CP054393">
    <property type="protein sequence ID" value="QTX03293.1"/>
    <property type="molecule type" value="Genomic_DNA"/>
</dbReference>
<evidence type="ECO:0000256" key="1">
    <source>
        <dbReference type="ARBA" id="ARBA00006607"/>
    </source>
</evidence>
<sequence length="538" mass="58713">MPSKKIIFGKEAREEILKGVDTLANVVKLTLGPKGNNVALEKENGLPSIVNDGVTIAKEIKLEQPLRNMGVKLISEAAIKTNDNAGDGTTTAIVLAQSMIQKSFKYVNSGYKPILIKKGILEASQKVVEKILEKSKPISTQEDISNVATISSGQKEIGQIIVSAIEKVTKKGVITIGESKGFETELEVVEGMQYDKGYLSSVFITNVANMSSELDNAFVLVTDHKINNINEISGLLEEVKEKSVPLLIIANSFDNDVINILALNKFHGALNIVMTEAPGFGDNQKELLKDISILTKATFVDKDLNTQLQEIKFENLGRIKKAIVKQDNTILMGAEKTSELSERIKEIEINIQNTKSDYELNNLKSRLAKLSGGIAVIKVGAVTEIELKEKKLRIEDALNATQAAVTEGILVGGGKTLVEIYKELKNTLVNTNIDIQKGINVILDSLLIPTYQIAENAGFDGDLVLKEQLKQEDNFGFDASNGQYVDLLKQGIIDPTKVTKQVILNSASITSVLVTTEAAVFSSKDKKHLSKNLDMNSF</sequence>
<dbReference type="Gene3D" id="3.50.7.10">
    <property type="entry name" value="GroEL"/>
    <property type="match status" value="1"/>
</dbReference>
<keyword evidence="2" id="KW-0143">Chaperone</keyword>
<dbReference type="InterPro" id="IPR027410">
    <property type="entry name" value="TCP-1-like_intermed_sf"/>
</dbReference>
<proteinExistence type="inferred from homology"/>
<organism evidence="5 6">
    <name type="scientific">Loofah witches'-broom phytoplasma</name>
    <dbReference type="NCBI Taxonomy" id="35773"/>
    <lineage>
        <taxon>Bacteria</taxon>
        <taxon>Bacillati</taxon>
        <taxon>Mycoplasmatota</taxon>
        <taxon>Mollicutes</taxon>
        <taxon>Acholeplasmatales</taxon>
        <taxon>Acholeplasmataceae</taxon>
        <taxon>Candidatus Phytoplasma</taxon>
        <taxon>16SrVIII (Loofah witches'-broom group)</taxon>
    </lineage>
</organism>
<dbReference type="PANTHER" id="PTHR45633">
    <property type="entry name" value="60 KDA HEAT SHOCK PROTEIN, MITOCHONDRIAL"/>
    <property type="match status" value="1"/>
</dbReference>
<reference evidence="5" key="1">
    <citation type="submission" date="2020-06" db="EMBL/GenBank/DDBJ databases">
        <title>Complete genome sequence of Candidatus Phytoplasma luffae NCHU2019.</title>
        <authorList>
            <person name="Cho S.-T."/>
            <person name="Tan C.-M."/>
            <person name="Li J.-R."/>
            <person name="Chien Y.-Y."/>
            <person name="Chiu Y.-C."/>
            <person name="Yang J.-Y."/>
            <person name="Kuo C.-H."/>
        </authorList>
    </citation>
    <scope>NUCLEOTIDE SEQUENCE</scope>
    <source>
        <strain evidence="5">NCHU2019</strain>
    </source>
</reference>
<dbReference type="KEGG" id="pluf:LFWB_7400"/>
<dbReference type="Gene3D" id="1.10.560.10">
    <property type="entry name" value="GroEL-like equatorial domain"/>
    <property type="match status" value="1"/>
</dbReference>
<gene>
    <name evidence="5" type="primary">groEL</name>
    <name evidence="5" type="ORF">LFWB_7400</name>
</gene>
<comment type="function">
    <text evidence="4">Together with its co-chaperonin GroES, plays an essential role in assisting protein folding. The GroEL-GroES system forms a nano-cage that allows encapsulation of the non-native substrate proteins and provides a physical environment optimized to promote and accelerate protein folding.</text>
</comment>
<dbReference type="GO" id="GO:0042026">
    <property type="term" value="P:protein refolding"/>
    <property type="evidence" value="ECO:0007669"/>
    <property type="project" value="InterPro"/>
</dbReference>
<dbReference type="RefSeq" id="WP_210954693.1">
    <property type="nucleotide sequence ID" value="NZ_CP054393.1"/>
</dbReference>
<dbReference type="InterPro" id="IPR002423">
    <property type="entry name" value="Cpn60/GroEL/TCP-1"/>
</dbReference>